<dbReference type="EMBL" id="CP022714">
    <property type="protein sequence ID" value="ASU14729.1"/>
    <property type="molecule type" value="Genomic_DNA"/>
</dbReference>
<dbReference type="PANTHER" id="PTHR30505">
    <property type="entry name" value="FRUCTOSE-LIKE PERMEASE"/>
    <property type="match status" value="1"/>
</dbReference>
<feature type="transmembrane region" description="Helical" evidence="12">
    <location>
        <begin position="422"/>
        <end position="448"/>
    </location>
</feature>
<feature type="transmembrane region" description="Helical" evidence="12">
    <location>
        <begin position="516"/>
        <end position="534"/>
    </location>
</feature>
<accession>A0A223MAX7</accession>
<evidence type="ECO:0000256" key="10">
    <source>
        <dbReference type="ARBA" id="ARBA00022989"/>
    </source>
</evidence>
<evidence type="ECO:0000256" key="12">
    <source>
        <dbReference type="SAM" id="Phobius"/>
    </source>
</evidence>
<dbReference type="Proteomes" id="UP000215452">
    <property type="component" value="Chromosome"/>
</dbReference>
<feature type="transmembrane region" description="Helical" evidence="12">
    <location>
        <begin position="391"/>
        <end position="410"/>
    </location>
</feature>
<dbReference type="InterPro" id="IPR016152">
    <property type="entry name" value="PTrfase/Anion_transptr"/>
</dbReference>
<feature type="transmembrane region" description="Helical" evidence="12">
    <location>
        <begin position="330"/>
        <end position="355"/>
    </location>
</feature>
<evidence type="ECO:0000256" key="7">
    <source>
        <dbReference type="ARBA" id="ARBA00022683"/>
    </source>
</evidence>
<evidence type="ECO:0000259" key="15">
    <source>
        <dbReference type="PROSITE" id="PS51104"/>
    </source>
</evidence>
<evidence type="ECO:0000256" key="1">
    <source>
        <dbReference type="ARBA" id="ARBA00004429"/>
    </source>
</evidence>
<keyword evidence="5" id="KW-0762">Sugar transport</keyword>
<dbReference type="SUPFAM" id="SSF55804">
    <property type="entry name" value="Phoshotransferase/anion transport protein"/>
    <property type="match status" value="1"/>
</dbReference>
<evidence type="ECO:0000256" key="5">
    <source>
        <dbReference type="ARBA" id="ARBA00022597"/>
    </source>
</evidence>
<evidence type="ECO:0000259" key="14">
    <source>
        <dbReference type="PROSITE" id="PS51099"/>
    </source>
</evidence>
<keyword evidence="11 12" id="KW-0472">Membrane</keyword>
<dbReference type="InterPro" id="IPR050864">
    <property type="entry name" value="Bacterial_PTS_Sugar_Transport"/>
</dbReference>
<dbReference type="AlphaFoldDB" id="A0A223MAX7"/>
<dbReference type="Pfam" id="PF02302">
    <property type="entry name" value="PTS_IIB"/>
    <property type="match status" value="1"/>
</dbReference>
<dbReference type="GO" id="GO:0090563">
    <property type="term" value="F:protein-phosphocysteine-sugar phosphotransferase activity"/>
    <property type="evidence" value="ECO:0007669"/>
    <property type="project" value="TreeGrafter"/>
</dbReference>
<name>A0A223MAX7_MESHO</name>
<dbReference type="InterPro" id="IPR013014">
    <property type="entry name" value="PTS_EIIC_2"/>
</dbReference>
<feature type="transmembrane region" description="Helical" evidence="12">
    <location>
        <begin position="290"/>
        <end position="310"/>
    </location>
</feature>
<dbReference type="GO" id="GO:0016301">
    <property type="term" value="F:kinase activity"/>
    <property type="evidence" value="ECO:0007669"/>
    <property type="project" value="UniProtKB-KW"/>
</dbReference>
<dbReference type="Gene3D" id="3.40.930.10">
    <property type="entry name" value="Mannitol-specific EII, Chain A"/>
    <property type="match status" value="1"/>
</dbReference>
<dbReference type="NCBIfam" id="TIGR01427">
    <property type="entry name" value="PTS_IIC_fructo"/>
    <property type="match status" value="1"/>
</dbReference>
<dbReference type="CDD" id="cd05569">
    <property type="entry name" value="PTS_IIB_fructose"/>
    <property type="match status" value="1"/>
</dbReference>
<dbReference type="PROSITE" id="PS51099">
    <property type="entry name" value="PTS_EIIB_TYPE_2"/>
    <property type="match status" value="1"/>
</dbReference>
<protein>
    <submittedName>
        <fullName evidence="16">PTS system mannose-specific EIIBCA component</fullName>
    </submittedName>
</protein>
<keyword evidence="10 12" id="KW-1133">Transmembrane helix</keyword>
<evidence type="ECO:0000256" key="8">
    <source>
        <dbReference type="ARBA" id="ARBA00022692"/>
    </source>
</evidence>
<keyword evidence="2" id="KW-0813">Transport</keyword>
<dbReference type="InterPro" id="IPR036095">
    <property type="entry name" value="PTS_EIIB-like_sf"/>
</dbReference>
<dbReference type="GO" id="GO:0005351">
    <property type="term" value="F:carbohydrate:proton symporter activity"/>
    <property type="evidence" value="ECO:0007669"/>
    <property type="project" value="InterPro"/>
</dbReference>
<dbReference type="Pfam" id="PF00359">
    <property type="entry name" value="PTS_EIIA_2"/>
    <property type="match status" value="1"/>
</dbReference>
<evidence type="ECO:0000313" key="17">
    <source>
        <dbReference type="Proteomes" id="UP000215452"/>
    </source>
</evidence>
<evidence type="ECO:0000256" key="9">
    <source>
        <dbReference type="ARBA" id="ARBA00022777"/>
    </source>
</evidence>
<dbReference type="PANTHER" id="PTHR30505:SF0">
    <property type="entry name" value="FRUCTOSE-LIKE PTS SYSTEM EIIBC COMPONENT-RELATED"/>
    <property type="match status" value="1"/>
</dbReference>
<dbReference type="NCBIfam" id="TIGR00829">
    <property type="entry name" value="FRU"/>
    <property type="match status" value="1"/>
</dbReference>
<reference evidence="16 17" key="1">
    <citation type="submission" date="2017-08" db="EMBL/GenBank/DDBJ databases">
        <title>The complete genome sequence of a Mycoplasma hyopneumoniae isolate in Korea.</title>
        <authorList>
            <person name="Han J."/>
            <person name="Lee N."/>
        </authorList>
    </citation>
    <scope>NUCLEOTIDE SEQUENCE [LARGE SCALE GENOMIC DNA]</scope>
    <source>
        <strain evidence="16 17">KM014</strain>
    </source>
</reference>
<evidence type="ECO:0000256" key="3">
    <source>
        <dbReference type="ARBA" id="ARBA00022475"/>
    </source>
</evidence>
<feature type="domain" description="PTS EIIC type-2" evidence="15">
    <location>
        <begin position="286"/>
        <end position="652"/>
    </location>
</feature>
<dbReference type="InterPro" id="IPR003501">
    <property type="entry name" value="PTS_EIIB_2/3"/>
</dbReference>
<evidence type="ECO:0000256" key="2">
    <source>
        <dbReference type="ARBA" id="ARBA00022448"/>
    </source>
</evidence>
<feature type="domain" description="PTS EIIA type-2" evidence="13">
    <location>
        <begin position="2"/>
        <end position="146"/>
    </location>
</feature>
<dbReference type="GO" id="GO:0005886">
    <property type="term" value="C:plasma membrane"/>
    <property type="evidence" value="ECO:0007669"/>
    <property type="project" value="UniProtKB-SubCell"/>
</dbReference>
<sequence length="660" mass="72011">MEIFKRNFVFLKQNLNSKSEVFEFIASKAYKLKIAKNKEEIIKDLEFRESQISTGLEAEFAIPHAQSQAVLIPSLFFISLENGIEWENFDKTKAKYLFCILLPKEGFATRQVELLSKIASIILDPEISKVLTSDDPDFVFKNLEKHFLEKLVNKNRENQENVKNLKKVIGITSCTVGIAHTYLAAEKLENALKNSGYFPKIETRGSAGPKNILTKNDIKTAEFVIISSDLEIDTTAFIGKKVYFCTTKDAIHKSEKIIELAQKAPILKENFRKTLNEEAKTSQGNFLRHIMAGISYMIPYIIFGGIMIALSLGIGKSIYGNNSIAPKGDFLWWMFQIGLISFRLMIGALGAYIAYSICGRAGLAPGFIVSTVANSNDLFYGIGGIEVKTPMGFIGAVLFGFLVGYSVKYLNSLKIQKSLAGIMPIFVIPIGVSLFWSLMAIFIIGAPIGWILDKFIEALKSIFLKKDSLGLGIAFLLGLLLGSMIGFDMGGPINKVAYLSATALVASQIYEPMGMVAAAIPVAPFGMGLATLIWKKKFSQKEKSLGISAFVMGFIGVSEGAIPFAIVDPKRVISANVIGSAIAGGLSGILAVTNSAGHGGPIVAILGAIGSDKHGLGLGIAFFLIAIIIGSLTTALIYGFSKNRSIKIFTFWKKLWNRNK</sequence>
<dbReference type="InterPro" id="IPR013011">
    <property type="entry name" value="PTS_EIIB_2"/>
</dbReference>
<gene>
    <name evidence="16" type="primary">manP</name>
    <name evidence="16" type="ORF">CIB43_00846</name>
</gene>
<dbReference type="InterPro" id="IPR003353">
    <property type="entry name" value="PTS_IIB_fruc"/>
</dbReference>
<keyword evidence="6" id="KW-0808">Transferase</keyword>
<comment type="subcellular location">
    <subcellularLocation>
        <location evidence="1">Cell inner membrane</location>
        <topology evidence="1">Multi-pass membrane protein</topology>
    </subcellularLocation>
</comment>
<keyword evidence="8 12" id="KW-0812">Transmembrane</keyword>
<evidence type="ECO:0000259" key="13">
    <source>
        <dbReference type="PROSITE" id="PS51094"/>
    </source>
</evidence>
<dbReference type="GO" id="GO:0009401">
    <property type="term" value="P:phosphoenolpyruvate-dependent sugar phosphotransferase system"/>
    <property type="evidence" value="ECO:0007669"/>
    <property type="project" value="UniProtKB-KW"/>
</dbReference>
<organism evidence="16 17">
    <name type="scientific">Mesomycoplasma hyopneumoniae</name>
    <name type="common">Mycoplasma hyopneumoniae</name>
    <dbReference type="NCBI Taxonomy" id="2099"/>
    <lineage>
        <taxon>Bacteria</taxon>
        <taxon>Bacillati</taxon>
        <taxon>Mycoplasmatota</taxon>
        <taxon>Mycoplasmoidales</taxon>
        <taxon>Metamycoplasmataceae</taxon>
        <taxon>Mesomycoplasma</taxon>
    </lineage>
</organism>
<evidence type="ECO:0000256" key="11">
    <source>
        <dbReference type="ARBA" id="ARBA00023136"/>
    </source>
</evidence>
<dbReference type="PROSITE" id="PS51094">
    <property type="entry name" value="PTS_EIIA_TYPE_2"/>
    <property type="match status" value="1"/>
</dbReference>
<keyword evidence="3" id="KW-1003">Cell membrane</keyword>
<evidence type="ECO:0000256" key="4">
    <source>
        <dbReference type="ARBA" id="ARBA00022553"/>
    </source>
</evidence>
<feature type="transmembrane region" description="Helical" evidence="12">
    <location>
        <begin position="468"/>
        <end position="486"/>
    </location>
</feature>
<feature type="domain" description="PTS EIIB type-2" evidence="14">
    <location>
        <begin position="166"/>
        <end position="263"/>
    </location>
</feature>
<evidence type="ECO:0000256" key="6">
    <source>
        <dbReference type="ARBA" id="ARBA00022679"/>
    </source>
</evidence>
<dbReference type="Gene3D" id="3.40.50.2300">
    <property type="match status" value="1"/>
</dbReference>
<keyword evidence="4" id="KW-0597">Phosphoprotein</keyword>
<feature type="transmembrane region" description="Helical" evidence="12">
    <location>
        <begin position="616"/>
        <end position="640"/>
    </location>
</feature>
<keyword evidence="7" id="KW-0598">Phosphotransferase system</keyword>
<evidence type="ECO:0000313" key="16">
    <source>
        <dbReference type="EMBL" id="ASU14729.1"/>
    </source>
</evidence>
<dbReference type="PROSITE" id="PS51104">
    <property type="entry name" value="PTS_EIIC_TYPE_2"/>
    <property type="match status" value="1"/>
</dbReference>
<dbReference type="GO" id="GO:0022877">
    <property type="term" value="F:protein-N(PI)-phosphohistidine-fructose phosphotransferase system transporter activity"/>
    <property type="evidence" value="ECO:0007669"/>
    <property type="project" value="InterPro"/>
</dbReference>
<dbReference type="InterPro" id="IPR006327">
    <property type="entry name" value="PTS_IIC_fruc"/>
</dbReference>
<dbReference type="InterPro" id="IPR002178">
    <property type="entry name" value="PTS_EIIA_type-2_dom"/>
</dbReference>
<dbReference type="SUPFAM" id="SSF52794">
    <property type="entry name" value="PTS system IIB component-like"/>
    <property type="match status" value="1"/>
</dbReference>
<feature type="transmembrane region" description="Helical" evidence="12">
    <location>
        <begin position="546"/>
        <end position="566"/>
    </location>
</feature>
<proteinExistence type="predicted"/>
<keyword evidence="9" id="KW-0418">Kinase</keyword>